<accession>A0A9N7Y557</accession>
<feature type="compositionally biased region" description="Basic and acidic residues" evidence="1">
    <location>
        <begin position="68"/>
        <end position="83"/>
    </location>
</feature>
<proteinExistence type="predicted"/>
<dbReference type="EMBL" id="CADEAL010000036">
    <property type="protein sequence ID" value="CAB1413073.1"/>
    <property type="molecule type" value="Genomic_DNA"/>
</dbReference>
<dbReference type="AlphaFoldDB" id="A0A9N7Y557"/>
<reference evidence="2" key="1">
    <citation type="submission" date="2020-03" db="EMBL/GenBank/DDBJ databases">
        <authorList>
            <person name="Weist P."/>
        </authorList>
    </citation>
    <scope>NUCLEOTIDE SEQUENCE</scope>
</reference>
<keyword evidence="3" id="KW-1185">Reference proteome</keyword>
<organism evidence="2 3">
    <name type="scientific">Pleuronectes platessa</name>
    <name type="common">European plaice</name>
    <dbReference type="NCBI Taxonomy" id="8262"/>
    <lineage>
        <taxon>Eukaryota</taxon>
        <taxon>Metazoa</taxon>
        <taxon>Chordata</taxon>
        <taxon>Craniata</taxon>
        <taxon>Vertebrata</taxon>
        <taxon>Euteleostomi</taxon>
        <taxon>Actinopterygii</taxon>
        <taxon>Neopterygii</taxon>
        <taxon>Teleostei</taxon>
        <taxon>Neoteleostei</taxon>
        <taxon>Acanthomorphata</taxon>
        <taxon>Carangaria</taxon>
        <taxon>Pleuronectiformes</taxon>
        <taxon>Pleuronectoidei</taxon>
        <taxon>Pleuronectidae</taxon>
        <taxon>Pleuronectes</taxon>
    </lineage>
</organism>
<protein>
    <submittedName>
        <fullName evidence="2">Uncharacterized protein</fullName>
    </submittedName>
</protein>
<dbReference type="Proteomes" id="UP001153269">
    <property type="component" value="Unassembled WGS sequence"/>
</dbReference>
<comment type="caution">
    <text evidence="2">The sequence shown here is derived from an EMBL/GenBank/DDBJ whole genome shotgun (WGS) entry which is preliminary data.</text>
</comment>
<feature type="region of interest" description="Disordered" evidence="1">
    <location>
        <begin position="29"/>
        <end position="114"/>
    </location>
</feature>
<evidence type="ECO:0000313" key="3">
    <source>
        <dbReference type="Proteomes" id="UP001153269"/>
    </source>
</evidence>
<gene>
    <name evidence="2" type="ORF">PLEPLA_LOCUS770</name>
</gene>
<name>A0A9N7Y557_PLEPL</name>
<evidence type="ECO:0000313" key="2">
    <source>
        <dbReference type="EMBL" id="CAB1413073.1"/>
    </source>
</evidence>
<evidence type="ECO:0000256" key="1">
    <source>
        <dbReference type="SAM" id="MobiDB-lite"/>
    </source>
</evidence>
<sequence>MDRWATHHSWATPLNVPLPFLVRADNPSAVGDWHREERKRQSGPRAGQERAPLSPEASPFPDSPDGGGTREKERERERREHGGGRRLRLRNPTANNSLARSVPPDLQTVPPAANKALCITSVPLTGPS</sequence>